<keyword evidence="2" id="KW-1185">Reference proteome</keyword>
<dbReference type="EMBL" id="JAFMYV010000001">
    <property type="protein sequence ID" value="MBO0935291.1"/>
    <property type="molecule type" value="Genomic_DNA"/>
</dbReference>
<name>A0A939K3M5_9BACT</name>
<dbReference type="Proteomes" id="UP000664034">
    <property type="component" value="Unassembled WGS sequence"/>
</dbReference>
<accession>A0A939K3M5</accession>
<sequence>METLQSPLSNAQLELLQMFARPVDDSDWKQIKTLITSYFAQKAISEANKVWDHEGWDKAKVEQLLNTHLRTPYRKQ</sequence>
<proteinExistence type="predicted"/>
<comment type="caution">
    <text evidence="1">The sequence shown here is derived from an EMBL/GenBank/DDBJ whole genome shotgun (WGS) entry which is preliminary data.</text>
</comment>
<organism evidence="1 2">
    <name type="scientific">Fibrella rubiginis</name>
    <dbReference type="NCBI Taxonomy" id="2817060"/>
    <lineage>
        <taxon>Bacteria</taxon>
        <taxon>Pseudomonadati</taxon>
        <taxon>Bacteroidota</taxon>
        <taxon>Cytophagia</taxon>
        <taxon>Cytophagales</taxon>
        <taxon>Spirosomataceae</taxon>
        <taxon>Fibrella</taxon>
    </lineage>
</organism>
<dbReference type="AlphaFoldDB" id="A0A939K3M5"/>
<reference evidence="1" key="1">
    <citation type="submission" date="2021-03" db="EMBL/GenBank/DDBJ databases">
        <title>Fibrella sp. HMF5335 genome sequencing and assembly.</title>
        <authorList>
            <person name="Kang H."/>
            <person name="Kim H."/>
            <person name="Bae S."/>
            <person name="Joh K."/>
        </authorList>
    </citation>
    <scope>NUCLEOTIDE SEQUENCE</scope>
    <source>
        <strain evidence="1">HMF5335</strain>
    </source>
</reference>
<dbReference type="RefSeq" id="WP_207362851.1">
    <property type="nucleotide sequence ID" value="NZ_JAFMYV010000001.1"/>
</dbReference>
<protein>
    <submittedName>
        <fullName evidence="1">Uncharacterized protein</fullName>
    </submittedName>
</protein>
<gene>
    <name evidence="1" type="ORF">J2I47_01895</name>
</gene>
<evidence type="ECO:0000313" key="2">
    <source>
        <dbReference type="Proteomes" id="UP000664034"/>
    </source>
</evidence>
<evidence type="ECO:0000313" key="1">
    <source>
        <dbReference type="EMBL" id="MBO0935291.1"/>
    </source>
</evidence>